<dbReference type="Proteomes" id="UP001607302">
    <property type="component" value="Unassembled WGS sequence"/>
</dbReference>
<dbReference type="AlphaFoldDB" id="A0ABD1ZZ46"/>
<organism evidence="1 2">
    <name type="scientific">Vespula squamosa</name>
    <name type="common">Southern yellow jacket</name>
    <name type="synonym">Wasp</name>
    <dbReference type="NCBI Taxonomy" id="30214"/>
    <lineage>
        <taxon>Eukaryota</taxon>
        <taxon>Metazoa</taxon>
        <taxon>Ecdysozoa</taxon>
        <taxon>Arthropoda</taxon>
        <taxon>Hexapoda</taxon>
        <taxon>Insecta</taxon>
        <taxon>Pterygota</taxon>
        <taxon>Neoptera</taxon>
        <taxon>Endopterygota</taxon>
        <taxon>Hymenoptera</taxon>
        <taxon>Apocrita</taxon>
        <taxon>Aculeata</taxon>
        <taxon>Vespoidea</taxon>
        <taxon>Vespidae</taxon>
        <taxon>Vespinae</taxon>
        <taxon>Vespula</taxon>
    </lineage>
</organism>
<proteinExistence type="predicted"/>
<gene>
    <name evidence="1" type="ORF">V1478_017170</name>
</gene>
<protein>
    <submittedName>
        <fullName evidence="1">Uncharacterized protein</fullName>
    </submittedName>
</protein>
<keyword evidence="2" id="KW-1185">Reference proteome</keyword>
<reference evidence="1 2" key="1">
    <citation type="journal article" date="2024" name="Ann. Entomol. Soc. Am.">
        <title>Genomic analyses of the southern and eastern yellowjacket wasps (Hymenoptera: Vespidae) reveal evolutionary signatures of social life.</title>
        <authorList>
            <person name="Catto M.A."/>
            <person name="Caine P.B."/>
            <person name="Orr S.E."/>
            <person name="Hunt B.G."/>
            <person name="Goodisman M.A.D."/>
        </authorList>
    </citation>
    <scope>NUCLEOTIDE SEQUENCE [LARGE SCALE GENOMIC DNA]</scope>
    <source>
        <strain evidence="1">233</strain>
        <tissue evidence="1">Head and thorax</tissue>
    </source>
</reference>
<feature type="non-terminal residue" evidence="1">
    <location>
        <position position="139"/>
    </location>
</feature>
<comment type="caution">
    <text evidence="1">The sequence shown here is derived from an EMBL/GenBank/DDBJ whole genome shotgun (WGS) entry which is preliminary data.</text>
</comment>
<evidence type="ECO:0000313" key="2">
    <source>
        <dbReference type="Proteomes" id="UP001607302"/>
    </source>
</evidence>
<accession>A0ABD1ZZ46</accession>
<evidence type="ECO:0000313" key="1">
    <source>
        <dbReference type="EMBL" id="KAL2713472.1"/>
    </source>
</evidence>
<name>A0ABD1ZZ46_VESSQ</name>
<sequence>MRAEFGRFRNACCSLETLRSSRMYGYGRPMNSGQVFGLAECFAKLWYTKKINPAIHLDNRYRLMRHEPMLDADGKETNEIGEDDSVDIEDLLRAEEKDLWSKSRVRVKSLMRNNTKIGEVAILEGRATRRGFRYSLEVV</sequence>
<dbReference type="EMBL" id="JAUDFV010000158">
    <property type="protein sequence ID" value="KAL2713472.1"/>
    <property type="molecule type" value="Genomic_DNA"/>
</dbReference>